<evidence type="ECO:0000313" key="9">
    <source>
        <dbReference type="Proteomes" id="UP000077875"/>
    </source>
</evidence>
<keyword evidence="3 7" id="KW-0560">Oxidoreductase</keyword>
<dbReference type="InterPro" id="IPR006659">
    <property type="entry name" value="Arsenate_reductase"/>
</dbReference>
<dbReference type="EMBL" id="CP015243">
    <property type="protein sequence ID" value="ANF58885.1"/>
    <property type="molecule type" value="Genomic_DNA"/>
</dbReference>
<sequence length="116" mass="12776">MQVTLYHNGRCGTSRKVLDKLRAAGIEPAIVEYLKTPLDHVAIEALLERLELPARGLLRTKEALYRELGLDDPALDDAALIEAMVAHPILIERPIVVCDRGARICRPAETLDALLG</sequence>
<evidence type="ECO:0000256" key="2">
    <source>
        <dbReference type="ARBA" id="ARBA00022849"/>
    </source>
</evidence>
<dbReference type="KEGG" id="haa:A5892_16590"/>
<protein>
    <recommendedName>
        <fullName evidence="5 7">Arsenate reductase</fullName>
        <ecNumber evidence="4 7">1.20.4.1</ecNumber>
    </recommendedName>
</protein>
<dbReference type="STRING" id="376489.A5892_16590"/>
<evidence type="ECO:0000256" key="7">
    <source>
        <dbReference type="RuleBase" id="RU362029"/>
    </source>
</evidence>
<comment type="catalytic activity">
    <reaction evidence="7">
        <text>[glutaredoxin]-dithiol + arsenate + glutathione + H(+) = glutathionyl-S-S-[glutaredoxin] + arsenite + H2O</text>
        <dbReference type="Rhea" id="RHEA:22016"/>
        <dbReference type="Rhea" id="RHEA-COMP:10729"/>
        <dbReference type="Rhea" id="RHEA-COMP:17668"/>
        <dbReference type="ChEBI" id="CHEBI:15377"/>
        <dbReference type="ChEBI" id="CHEBI:15378"/>
        <dbReference type="ChEBI" id="CHEBI:29242"/>
        <dbReference type="ChEBI" id="CHEBI:29950"/>
        <dbReference type="ChEBI" id="CHEBI:48597"/>
        <dbReference type="ChEBI" id="CHEBI:57925"/>
        <dbReference type="ChEBI" id="CHEBI:146199"/>
        <dbReference type="EC" id="1.20.4.1"/>
    </reaction>
</comment>
<evidence type="ECO:0000256" key="4">
    <source>
        <dbReference type="ARBA" id="ARBA00038969"/>
    </source>
</evidence>
<proteinExistence type="inferred from homology"/>
<dbReference type="AlphaFoldDB" id="A0A172YIK2"/>
<dbReference type="GO" id="GO:0046685">
    <property type="term" value="P:response to arsenic-containing substance"/>
    <property type="evidence" value="ECO:0007669"/>
    <property type="project" value="UniProtKB-KW"/>
</dbReference>
<dbReference type="Proteomes" id="UP000077875">
    <property type="component" value="Chromosome"/>
</dbReference>
<evidence type="ECO:0000256" key="1">
    <source>
        <dbReference type="ARBA" id="ARBA00007198"/>
    </source>
</evidence>
<dbReference type="Gene3D" id="3.40.30.10">
    <property type="entry name" value="Glutaredoxin"/>
    <property type="match status" value="1"/>
</dbReference>
<dbReference type="SUPFAM" id="SSF52833">
    <property type="entry name" value="Thioredoxin-like"/>
    <property type="match status" value="1"/>
</dbReference>
<evidence type="ECO:0000256" key="3">
    <source>
        <dbReference type="ARBA" id="ARBA00023002"/>
    </source>
</evidence>
<keyword evidence="9" id="KW-1185">Reference proteome</keyword>
<dbReference type="InterPro" id="IPR006660">
    <property type="entry name" value="Arsenate_reductase-like"/>
</dbReference>
<organism evidence="8 9">
    <name type="scientific">Halotalea alkalilenta</name>
    <dbReference type="NCBI Taxonomy" id="376489"/>
    <lineage>
        <taxon>Bacteria</taxon>
        <taxon>Pseudomonadati</taxon>
        <taxon>Pseudomonadota</taxon>
        <taxon>Gammaproteobacteria</taxon>
        <taxon>Oceanospirillales</taxon>
        <taxon>Halomonadaceae</taxon>
        <taxon>Halotalea</taxon>
    </lineage>
</organism>
<accession>A0A172YIK2</accession>
<evidence type="ECO:0000256" key="5">
    <source>
        <dbReference type="ARBA" id="ARBA00039879"/>
    </source>
</evidence>
<evidence type="ECO:0000256" key="6">
    <source>
        <dbReference type="PROSITE-ProRule" id="PRU01282"/>
    </source>
</evidence>
<evidence type="ECO:0000313" key="8">
    <source>
        <dbReference type="EMBL" id="ANF58885.1"/>
    </source>
</evidence>
<keyword evidence="2" id="KW-0059">Arsenical resistance</keyword>
<dbReference type="PROSITE" id="PS51353">
    <property type="entry name" value="ARSC"/>
    <property type="match status" value="1"/>
</dbReference>
<dbReference type="GO" id="GO:0008794">
    <property type="term" value="F:arsenate reductase (glutaredoxin) activity"/>
    <property type="evidence" value="ECO:0007669"/>
    <property type="project" value="UniProtKB-UniRule"/>
</dbReference>
<dbReference type="InterPro" id="IPR036249">
    <property type="entry name" value="Thioredoxin-like_sf"/>
</dbReference>
<dbReference type="CDD" id="cd03034">
    <property type="entry name" value="ArsC_ArsC"/>
    <property type="match status" value="1"/>
</dbReference>
<dbReference type="RefSeq" id="WP_064123740.1">
    <property type="nucleotide sequence ID" value="NZ_CP015243.1"/>
</dbReference>
<name>A0A172YIK2_9GAMM</name>
<dbReference type="PANTHER" id="PTHR30041">
    <property type="entry name" value="ARSENATE REDUCTASE"/>
    <property type="match status" value="1"/>
</dbReference>
<comment type="similarity">
    <text evidence="1 6 7">Belongs to the ArsC family.</text>
</comment>
<dbReference type="Pfam" id="PF03960">
    <property type="entry name" value="ArsC"/>
    <property type="match status" value="1"/>
</dbReference>
<dbReference type="PANTHER" id="PTHR30041:SF5">
    <property type="entry name" value="ARSENATE REDUCTASE-RELATED"/>
    <property type="match status" value="1"/>
</dbReference>
<reference evidence="8 9" key="1">
    <citation type="submission" date="2016-04" db="EMBL/GenBank/DDBJ databases">
        <title>Complete Genome Sequence of Halotalea alkalilenta IHB B 13600.</title>
        <authorList>
            <person name="Swarnkar M.K."/>
            <person name="Sharma A."/>
            <person name="Kaushal K."/>
            <person name="Soni R."/>
            <person name="Rana S."/>
            <person name="Singh A.K."/>
            <person name="Gulati A."/>
        </authorList>
    </citation>
    <scope>NUCLEOTIDE SEQUENCE [LARGE SCALE GENOMIC DNA]</scope>
    <source>
        <strain evidence="8 9">IHB B 13600</strain>
    </source>
</reference>
<gene>
    <name evidence="8" type="ORF">A5892_16590</name>
</gene>
<dbReference type="NCBIfam" id="TIGR00014">
    <property type="entry name" value="arsC"/>
    <property type="match status" value="1"/>
</dbReference>
<dbReference type="EC" id="1.20.4.1" evidence="4 7"/>